<evidence type="ECO:0000256" key="2">
    <source>
        <dbReference type="ARBA" id="ARBA00022737"/>
    </source>
</evidence>
<dbReference type="InterPro" id="IPR000571">
    <property type="entry name" value="Znf_CCCH"/>
</dbReference>
<reference evidence="8 9" key="1">
    <citation type="submission" date="2016-05" db="EMBL/GenBank/DDBJ databases">
        <title>Genome sequencing reveals origins of a unique bacterial endosymbiosis in the earliest lineages of terrestrial Fungi.</title>
        <authorList>
            <consortium name="DOE Joint Genome Institute"/>
            <person name="Uehling J."/>
            <person name="Gryganskyi A."/>
            <person name="Hameed K."/>
            <person name="Tschaplinski T."/>
            <person name="Misztal P."/>
            <person name="Wu S."/>
            <person name="Desiro A."/>
            <person name="Vande Pol N."/>
            <person name="Du Z.-Y."/>
            <person name="Zienkiewicz A."/>
            <person name="Zienkiewicz K."/>
            <person name="Morin E."/>
            <person name="Tisserant E."/>
            <person name="Splivallo R."/>
            <person name="Hainaut M."/>
            <person name="Henrissat B."/>
            <person name="Ohm R."/>
            <person name="Kuo A."/>
            <person name="Yan J."/>
            <person name="Lipzen A."/>
            <person name="Nolan M."/>
            <person name="Labutti K."/>
            <person name="Barry K."/>
            <person name="Goldstein A."/>
            <person name="Labbe J."/>
            <person name="Schadt C."/>
            <person name="Tuskan G."/>
            <person name="Grigoriev I."/>
            <person name="Martin F."/>
            <person name="Vilgalys R."/>
            <person name="Bonito G."/>
        </authorList>
    </citation>
    <scope>NUCLEOTIDE SEQUENCE [LARGE SCALE GENOMIC DNA]</scope>
    <source>
        <strain evidence="8 9">AG-77</strain>
    </source>
</reference>
<feature type="zinc finger region" description="C3H1-type" evidence="5">
    <location>
        <begin position="217"/>
        <end position="245"/>
    </location>
</feature>
<dbReference type="PANTHER" id="PTHR12547:SF18">
    <property type="entry name" value="PROTEIN TIS11"/>
    <property type="match status" value="1"/>
</dbReference>
<feature type="compositionally biased region" description="Polar residues" evidence="6">
    <location>
        <begin position="490"/>
        <end position="521"/>
    </location>
</feature>
<feature type="compositionally biased region" description="Polar residues" evidence="6">
    <location>
        <begin position="151"/>
        <end position="160"/>
    </location>
</feature>
<dbReference type="GO" id="GO:0003729">
    <property type="term" value="F:mRNA binding"/>
    <property type="evidence" value="ECO:0007669"/>
    <property type="project" value="InterPro"/>
</dbReference>
<dbReference type="InterPro" id="IPR036855">
    <property type="entry name" value="Znf_CCCH_sf"/>
</dbReference>
<dbReference type="GO" id="GO:0008270">
    <property type="term" value="F:zinc ion binding"/>
    <property type="evidence" value="ECO:0007669"/>
    <property type="project" value="UniProtKB-KW"/>
</dbReference>
<evidence type="ECO:0000256" key="4">
    <source>
        <dbReference type="ARBA" id="ARBA00022833"/>
    </source>
</evidence>
<dbReference type="SUPFAM" id="SSF90229">
    <property type="entry name" value="CCCH zinc finger"/>
    <property type="match status" value="2"/>
</dbReference>
<proteinExistence type="predicted"/>
<gene>
    <name evidence="8" type="ORF">K457DRAFT_130132</name>
</gene>
<dbReference type="EMBL" id="KV442105">
    <property type="protein sequence ID" value="OAQ23918.1"/>
    <property type="molecule type" value="Genomic_DNA"/>
</dbReference>
<feature type="domain" description="C3H1-type" evidence="7">
    <location>
        <begin position="179"/>
        <end position="207"/>
    </location>
</feature>
<evidence type="ECO:0000256" key="3">
    <source>
        <dbReference type="ARBA" id="ARBA00022771"/>
    </source>
</evidence>
<protein>
    <recommendedName>
        <fullName evidence="7">C3H1-type domain-containing protein</fullName>
    </recommendedName>
</protein>
<keyword evidence="3 5" id="KW-0863">Zinc-finger</keyword>
<keyword evidence="9" id="KW-1185">Reference proteome</keyword>
<dbReference type="Gene3D" id="4.10.1000.10">
    <property type="entry name" value="Zinc finger, CCCH-type"/>
    <property type="match status" value="2"/>
</dbReference>
<feature type="zinc finger region" description="C3H1-type" evidence="5">
    <location>
        <begin position="179"/>
        <end position="207"/>
    </location>
</feature>
<evidence type="ECO:0000256" key="6">
    <source>
        <dbReference type="SAM" id="MobiDB-lite"/>
    </source>
</evidence>
<evidence type="ECO:0000256" key="5">
    <source>
        <dbReference type="PROSITE-ProRule" id="PRU00723"/>
    </source>
</evidence>
<dbReference type="PROSITE" id="PS50103">
    <property type="entry name" value="ZF_C3H1"/>
    <property type="match status" value="2"/>
</dbReference>
<dbReference type="AlphaFoldDB" id="A0A197JFZ1"/>
<organism evidence="8 9">
    <name type="scientific">Linnemannia elongata AG-77</name>
    <dbReference type="NCBI Taxonomy" id="1314771"/>
    <lineage>
        <taxon>Eukaryota</taxon>
        <taxon>Fungi</taxon>
        <taxon>Fungi incertae sedis</taxon>
        <taxon>Mucoromycota</taxon>
        <taxon>Mortierellomycotina</taxon>
        <taxon>Mortierellomycetes</taxon>
        <taxon>Mortierellales</taxon>
        <taxon>Mortierellaceae</taxon>
        <taxon>Linnemannia</taxon>
    </lineage>
</organism>
<keyword evidence="2" id="KW-0677">Repeat</keyword>
<name>A0A197JFZ1_9FUNG</name>
<dbReference type="InterPro" id="IPR045877">
    <property type="entry name" value="ZFP36-like"/>
</dbReference>
<dbReference type="OrthoDB" id="410307at2759"/>
<accession>A0A197JFZ1</accession>
<dbReference type="SMART" id="SM00356">
    <property type="entry name" value="ZnF_C3H1"/>
    <property type="match status" value="2"/>
</dbReference>
<feature type="region of interest" description="Disordered" evidence="6">
    <location>
        <begin position="149"/>
        <end position="175"/>
    </location>
</feature>
<feature type="domain" description="C3H1-type" evidence="7">
    <location>
        <begin position="217"/>
        <end position="245"/>
    </location>
</feature>
<dbReference type="STRING" id="1314771.A0A197JFZ1"/>
<dbReference type="Proteomes" id="UP000078512">
    <property type="component" value="Unassembled WGS sequence"/>
</dbReference>
<keyword evidence="4 5" id="KW-0862">Zinc</keyword>
<evidence type="ECO:0000256" key="1">
    <source>
        <dbReference type="ARBA" id="ARBA00022723"/>
    </source>
</evidence>
<feature type="compositionally biased region" description="Low complexity" evidence="6">
    <location>
        <begin position="522"/>
        <end position="537"/>
    </location>
</feature>
<keyword evidence="1 5" id="KW-0479">Metal-binding</keyword>
<evidence type="ECO:0000259" key="7">
    <source>
        <dbReference type="PROSITE" id="PS50103"/>
    </source>
</evidence>
<dbReference type="Pfam" id="PF00642">
    <property type="entry name" value="zf-CCCH"/>
    <property type="match status" value="2"/>
</dbReference>
<evidence type="ECO:0000313" key="8">
    <source>
        <dbReference type="EMBL" id="OAQ23918.1"/>
    </source>
</evidence>
<dbReference type="PANTHER" id="PTHR12547">
    <property type="entry name" value="CCCH ZINC FINGER/TIS11-RELATED"/>
    <property type="match status" value="1"/>
</dbReference>
<feature type="region of interest" description="Disordered" evidence="6">
    <location>
        <begin position="490"/>
        <end position="541"/>
    </location>
</feature>
<evidence type="ECO:0000313" key="9">
    <source>
        <dbReference type="Proteomes" id="UP000078512"/>
    </source>
</evidence>
<sequence>MDYFGNHPLHHLQNQQNLPHIIHRTGTTLRQHPPARLTLAAPYPVAVPEISTRLIGATKPLNSELGTPFSLSDTAMDLGSGVSVLFSVNPPSPIESDLCSDDQETIVRTWCTAGPSTEQLLGEDHSHASSCDTSQVDVAITAATSSAASAGNLNGDSSGKNRTRAPRRGSSESNKKAELYKTELCISVHSGLVCKYGDNCQFAHSVAELQHVNRHPRYKTQLCTSFQSQGFCKYHDRCTFIHHPEEARVPISPSLFRKTIAQSPSPNQPPPVIPNQVPTPVPNQIPTQVLSQVPHQILAQMLSNQHNQNWTAPSSTSLPNSGTTTPVQQLIDYSKIDRFRAMSDPCIYTYMEGPPGLQVPPRMGGLDQGVFFAEPLSWSMSMGMAIDRADSPTAQYPQQGFAFPMSNDPRDFTNQGPQQQSMPVSMRRQRRMGISYPPPGFPIDGGPPAQHRDIFDLLPHYNEHGMFDPDLAVRPAGAIRPPWMTPSSIWQPLHNNLTPSTNNGNSDESQGQIQDLSLSQEQSQTQAMTGTQQQQNTPVEDECDAEWIAKLGRYIATSQNDFEI</sequence>